<keyword evidence="1" id="KW-0812">Transmembrane</keyword>
<proteinExistence type="predicted"/>
<feature type="transmembrane region" description="Helical" evidence="1">
    <location>
        <begin position="70"/>
        <end position="93"/>
    </location>
</feature>
<accession>A0ABV4Y9L3</accession>
<evidence type="ECO:0000313" key="3">
    <source>
        <dbReference type="Proteomes" id="UP001576776"/>
    </source>
</evidence>
<protein>
    <recommendedName>
        <fullName evidence="4">PhnA-like protein</fullName>
    </recommendedName>
</protein>
<evidence type="ECO:0000313" key="2">
    <source>
        <dbReference type="EMBL" id="MFB2935206.1"/>
    </source>
</evidence>
<evidence type="ECO:0000256" key="1">
    <source>
        <dbReference type="SAM" id="Phobius"/>
    </source>
</evidence>
<reference evidence="2 3" key="1">
    <citation type="submission" date="2024-09" db="EMBL/GenBank/DDBJ databases">
        <title>Floridaenema gen nov. (Aerosakkonemataceae, Aerosakkonematales ord. nov., Cyanobacteria) from benthic tropical and subtropical fresh waters, with the description of four new species.</title>
        <authorList>
            <person name="Moretto J.A."/>
            <person name="Berthold D.E."/>
            <person name="Lefler F.W."/>
            <person name="Huang I.-S."/>
            <person name="Laughinghouse H. IV."/>
        </authorList>
    </citation>
    <scope>NUCLEOTIDE SEQUENCE [LARGE SCALE GENOMIC DNA]</scope>
    <source>
        <strain evidence="2 3">BLCC-F154</strain>
    </source>
</reference>
<keyword evidence="1" id="KW-1133">Transmembrane helix</keyword>
<feature type="transmembrane region" description="Helical" evidence="1">
    <location>
        <begin position="105"/>
        <end position="125"/>
    </location>
</feature>
<dbReference type="RefSeq" id="WP_413256724.1">
    <property type="nucleotide sequence ID" value="NZ_JBHFNS010000036.1"/>
</dbReference>
<keyword evidence="3" id="KW-1185">Reference proteome</keyword>
<evidence type="ECO:0008006" key="4">
    <source>
        <dbReference type="Google" id="ProtNLM"/>
    </source>
</evidence>
<gene>
    <name evidence="2" type="ORF">ACE1B6_07995</name>
</gene>
<organism evidence="2 3">
    <name type="scientific">Floridaenema fluviatile BLCC-F154</name>
    <dbReference type="NCBI Taxonomy" id="3153640"/>
    <lineage>
        <taxon>Bacteria</taxon>
        <taxon>Bacillati</taxon>
        <taxon>Cyanobacteriota</taxon>
        <taxon>Cyanophyceae</taxon>
        <taxon>Oscillatoriophycideae</taxon>
        <taxon>Aerosakkonematales</taxon>
        <taxon>Aerosakkonemataceae</taxon>
        <taxon>Floridanema</taxon>
        <taxon>Floridanema fluviatile</taxon>
    </lineage>
</organism>
<feature type="transmembrane region" description="Helical" evidence="1">
    <location>
        <begin position="174"/>
        <end position="195"/>
    </location>
</feature>
<dbReference type="EMBL" id="JBHFNS010000036">
    <property type="protein sequence ID" value="MFB2935206.1"/>
    <property type="molecule type" value="Genomic_DNA"/>
</dbReference>
<dbReference type="Proteomes" id="UP001576776">
    <property type="component" value="Unassembled WGS sequence"/>
</dbReference>
<sequence length="209" mass="21578">MAYGNRPVDVADPMVTNRVVDYHDRVRWGPIVSGILIALATQLVLSALGSAIGLTSLANSGAPRSNADDVGIGVGIWSIISLLIGLFVGGWVAARASGPMNRNTALLNGAILWAATLTIGSWLIANGVAGTFGIAASNLGELAARNRLNIPANTTNITAQEARAIAGNAARASWWFLFGSLLGLIASLVGATVGAHSPRNYNTTYTPNT</sequence>
<feature type="transmembrane region" description="Helical" evidence="1">
    <location>
        <begin position="35"/>
        <end position="58"/>
    </location>
</feature>
<name>A0ABV4Y9L3_9CYAN</name>
<comment type="caution">
    <text evidence="2">The sequence shown here is derived from an EMBL/GenBank/DDBJ whole genome shotgun (WGS) entry which is preliminary data.</text>
</comment>
<keyword evidence="1" id="KW-0472">Membrane</keyword>